<protein>
    <submittedName>
        <fullName evidence="5">Pirin family protein</fullName>
    </submittedName>
</protein>
<gene>
    <name evidence="5" type="ORF">GCM10023331_30610</name>
</gene>
<dbReference type="EMBL" id="BAABJX010000048">
    <property type="protein sequence ID" value="GAA4843545.1"/>
    <property type="molecule type" value="Genomic_DNA"/>
</dbReference>
<evidence type="ECO:0000256" key="1">
    <source>
        <dbReference type="ARBA" id="ARBA00008416"/>
    </source>
</evidence>
<organism evidence="5 6">
    <name type="scientific">Algivirga pacifica</name>
    <dbReference type="NCBI Taxonomy" id="1162670"/>
    <lineage>
        <taxon>Bacteria</taxon>
        <taxon>Pseudomonadati</taxon>
        <taxon>Bacteroidota</taxon>
        <taxon>Cytophagia</taxon>
        <taxon>Cytophagales</taxon>
        <taxon>Flammeovirgaceae</taxon>
        <taxon>Algivirga</taxon>
    </lineage>
</organism>
<comment type="caution">
    <text evidence="5">The sequence shown here is derived from an EMBL/GenBank/DDBJ whole genome shotgun (WGS) entry which is preliminary data.</text>
</comment>
<evidence type="ECO:0000259" key="4">
    <source>
        <dbReference type="Pfam" id="PF05726"/>
    </source>
</evidence>
<dbReference type="InterPro" id="IPR003829">
    <property type="entry name" value="Pirin_N_dom"/>
</dbReference>
<dbReference type="InterPro" id="IPR014710">
    <property type="entry name" value="RmlC-like_jellyroll"/>
</dbReference>
<evidence type="ECO:0000259" key="3">
    <source>
        <dbReference type="Pfam" id="PF02678"/>
    </source>
</evidence>
<dbReference type="Pfam" id="PF02678">
    <property type="entry name" value="Pirin"/>
    <property type="match status" value="1"/>
</dbReference>
<dbReference type="Proteomes" id="UP001500298">
    <property type="component" value="Unassembled WGS sequence"/>
</dbReference>
<sequence>MPWDTQNPFIFCAYHGDKYPGGNENLGPNVSLAGRAIGQDFSGKDGWSMYHGHTVPGFPAHPHRGFETVTIVTKGLVDHTDSVGGGGRFGNGDVQWLTAGKGVLHAEMFPLLNKEENQFELFQIWLNLPRKSKMVAPHYKMLWKEEIPEVILETTEGAKTTINIVAGEYQGKKALAPNPDSWAADSNNEVQIWTVKMEPYAEMEIPAAQEGINRGVYYYQGDTLAIEQQDINVQQIIALNPEENVTLKNGEKPSEFLFLQGRPINEPVVQYGPFVMNSQEEIHQAMMDYQRTQFGGWPWSSADHVHPKEAGRFAEYGDGRREEK</sequence>
<dbReference type="PANTHER" id="PTHR13903:SF8">
    <property type="entry name" value="PIRIN"/>
    <property type="match status" value="1"/>
</dbReference>
<dbReference type="Pfam" id="PF05726">
    <property type="entry name" value="Pirin_C"/>
    <property type="match status" value="1"/>
</dbReference>
<proteinExistence type="inferred from homology"/>
<dbReference type="SUPFAM" id="SSF51182">
    <property type="entry name" value="RmlC-like cupins"/>
    <property type="match status" value="1"/>
</dbReference>
<feature type="domain" description="Pirin N-terminal" evidence="3">
    <location>
        <begin position="52"/>
        <end position="126"/>
    </location>
</feature>
<evidence type="ECO:0000313" key="6">
    <source>
        <dbReference type="Proteomes" id="UP001500298"/>
    </source>
</evidence>
<dbReference type="Gene3D" id="2.60.120.10">
    <property type="entry name" value="Jelly Rolls"/>
    <property type="match status" value="2"/>
</dbReference>
<name>A0ABP9DJY7_9BACT</name>
<evidence type="ECO:0000313" key="5">
    <source>
        <dbReference type="EMBL" id="GAA4843545.1"/>
    </source>
</evidence>
<dbReference type="InterPro" id="IPR008778">
    <property type="entry name" value="Pirin_C_dom"/>
</dbReference>
<dbReference type="InterPro" id="IPR012093">
    <property type="entry name" value="Pirin"/>
</dbReference>
<accession>A0ABP9DJY7</accession>
<dbReference type="CDD" id="cd02247">
    <property type="entry name" value="cupin_pirin_C"/>
    <property type="match status" value="1"/>
</dbReference>
<dbReference type="PANTHER" id="PTHR13903">
    <property type="entry name" value="PIRIN-RELATED"/>
    <property type="match status" value="1"/>
</dbReference>
<reference evidence="6" key="1">
    <citation type="journal article" date="2019" name="Int. J. Syst. Evol. Microbiol.">
        <title>The Global Catalogue of Microorganisms (GCM) 10K type strain sequencing project: providing services to taxonomists for standard genome sequencing and annotation.</title>
        <authorList>
            <consortium name="The Broad Institute Genomics Platform"/>
            <consortium name="The Broad Institute Genome Sequencing Center for Infectious Disease"/>
            <person name="Wu L."/>
            <person name="Ma J."/>
        </authorList>
    </citation>
    <scope>NUCLEOTIDE SEQUENCE [LARGE SCALE GENOMIC DNA]</scope>
    <source>
        <strain evidence="6">JCM 18326</strain>
    </source>
</reference>
<feature type="domain" description="Pirin C-terminal" evidence="4">
    <location>
        <begin position="193"/>
        <end position="295"/>
    </location>
</feature>
<keyword evidence="6" id="KW-1185">Reference proteome</keyword>
<comment type="similarity">
    <text evidence="1 2">Belongs to the pirin family.</text>
</comment>
<evidence type="ECO:0000256" key="2">
    <source>
        <dbReference type="RuleBase" id="RU003457"/>
    </source>
</evidence>
<dbReference type="InterPro" id="IPR011051">
    <property type="entry name" value="RmlC_Cupin_sf"/>
</dbReference>